<dbReference type="EMBL" id="BPQJ01000026">
    <property type="protein sequence ID" value="GJD64543.1"/>
    <property type="molecule type" value="Genomic_DNA"/>
</dbReference>
<evidence type="ECO:0000313" key="1">
    <source>
        <dbReference type="EMBL" id="GJD64543.1"/>
    </source>
</evidence>
<dbReference type="Proteomes" id="UP001055286">
    <property type="component" value="Unassembled WGS sequence"/>
</dbReference>
<evidence type="ECO:0000313" key="2">
    <source>
        <dbReference type="Proteomes" id="UP001055286"/>
    </source>
</evidence>
<organism evidence="1 2">
    <name type="scientific">Methylobacterium frigidaeris</name>
    <dbReference type="NCBI Taxonomy" id="2038277"/>
    <lineage>
        <taxon>Bacteria</taxon>
        <taxon>Pseudomonadati</taxon>
        <taxon>Pseudomonadota</taxon>
        <taxon>Alphaproteobacteria</taxon>
        <taxon>Hyphomicrobiales</taxon>
        <taxon>Methylobacteriaceae</taxon>
        <taxon>Methylobacterium</taxon>
    </lineage>
</organism>
<reference evidence="1" key="2">
    <citation type="submission" date="2021-08" db="EMBL/GenBank/DDBJ databases">
        <authorList>
            <person name="Tani A."/>
            <person name="Ola A."/>
            <person name="Ogura Y."/>
            <person name="Katsura K."/>
            <person name="Hayashi T."/>
        </authorList>
    </citation>
    <scope>NUCLEOTIDE SEQUENCE</scope>
    <source>
        <strain evidence="1">JCM 32048</strain>
    </source>
</reference>
<reference evidence="1" key="1">
    <citation type="journal article" date="2016" name="Front. Microbiol.">
        <title>Genome Sequence of the Piezophilic, Mesophilic Sulfate-Reducing Bacterium Desulfovibrio indicus J2T.</title>
        <authorList>
            <person name="Cao J."/>
            <person name="Maignien L."/>
            <person name="Shao Z."/>
            <person name="Alain K."/>
            <person name="Jebbar M."/>
        </authorList>
    </citation>
    <scope>NUCLEOTIDE SEQUENCE</scope>
    <source>
        <strain evidence="1">JCM 32048</strain>
    </source>
</reference>
<gene>
    <name evidence="1" type="ORF">MPEAHAMD_4726</name>
</gene>
<dbReference type="AlphaFoldDB" id="A0AA37HF07"/>
<sequence length="100" mass="11554">MTRCGSCHPHLSPCVTGAGPTSNGYFWVNFTFSSLVSNPVAAREPATFQVQQIWQQVDDQRRDVSHLIDRTYRYHSVRELHWHLADRFSRPIRSLALSRV</sequence>
<name>A0AA37HF07_9HYPH</name>
<accession>A0AA37HF07</accession>
<comment type="caution">
    <text evidence="1">The sequence shown here is derived from an EMBL/GenBank/DDBJ whole genome shotgun (WGS) entry which is preliminary data.</text>
</comment>
<keyword evidence="2" id="KW-1185">Reference proteome</keyword>
<protein>
    <submittedName>
        <fullName evidence="1">Uncharacterized protein</fullName>
    </submittedName>
</protein>
<proteinExistence type="predicted"/>